<sequence>MIVLFTDFGLHGPYVGQVKAVLHREAPDIAVVDLFADAPVGNPRASAYLLAAYAAWFPAGTVLLCVVDPGVGGTRPPLVVEGDGRWYVGPGNGLFEQVRRRAIKTRCWDIDWRPEYLSASFHGRDLFAPVAAFIARGEPPPGVMRQDMEDRRPDWPDDLLEIVYIDHFGNAMTGLRAALLPPRARLAAGGRVLGSAMTFSDRPPGAAFWYENSNGLVEIAVNQGRADRELGLAIGSPVDIVS</sequence>
<proteinExistence type="inferred from homology"/>
<evidence type="ECO:0000256" key="2">
    <source>
        <dbReference type="ARBA" id="ARBA00024035"/>
    </source>
</evidence>
<evidence type="ECO:0000313" key="6">
    <source>
        <dbReference type="Proteomes" id="UP000281647"/>
    </source>
</evidence>
<dbReference type="AlphaFoldDB" id="A0A432V1F9"/>
<dbReference type="InterPro" id="IPR023228">
    <property type="entry name" value="SAM_OH_AdoTrfase_N_sf"/>
</dbReference>
<evidence type="ECO:0000259" key="4">
    <source>
        <dbReference type="Pfam" id="PF20257"/>
    </source>
</evidence>
<dbReference type="PANTHER" id="PTHR35092">
    <property type="entry name" value="CHLORINASE MJ1651"/>
    <property type="match status" value="1"/>
</dbReference>
<dbReference type="OrthoDB" id="9792195at2"/>
<reference evidence="5 6" key="1">
    <citation type="submission" date="2018-11" db="EMBL/GenBank/DDBJ databases">
        <title>Pseudaminobacter arsenicus sp. nov., an arsenic-resistant bacterium isolated from arsenic-rich aquifers.</title>
        <authorList>
            <person name="Mu Y."/>
        </authorList>
    </citation>
    <scope>NUCLEOTIDE SEQUENCE [LARGE SCALE GENOMIC DNA]</scope>
    <source>
        <strain evidence="5 6">CB3</strain>
    </source>
</reference>
<keyword evidence="1" id="KW-0949">S-adenosyl-L-methionine</keyword>
<dbReference type="InterPro" id="IPR002747">
    <property type="entry name" value="SAM_OH_AdoTrfase"/>
</dbReference>
<feature type="domain" description="S-adenosyl-l-methionine hydroxide adenosyltransferase C-terminal" evidence="4">
    <location>
        <begin position="161"/>
        <end position="238"/>
    </location>
</feature>
<gene>
    <name evidence="5" type="ORF">EET67_20925</name>
</gene>
<dbReference type="Gene3D" id="2.40.30.90">
    <property type="entry name" value="Bacterial fluorinating enzyme like"/>
    <property type="match status" value="1"/>
</dbReference>
<dbReference type="Pfam" id="PF01887">
    <property type="entry name" value="SAM_HAT_N"/>
    <property type="match status" value="1"/>
</dbReference>
<dbReference type="InterPro" id="IPR023227">
    <property type="entry name" value="SAM_OH_AdoTrfase_C_sf"/>
</dbReference>
<dbReference type="InterPro" id="IPR046470">
    <property type="entry name" value="SAM_HAT_C"/>
</dbReference>
<dbReference type="Gene3D" id="3.40.50.10790">
    <property type="entry name" value="S-adenosyl-l-methionine hydroxide adenosyltransferase, N-terminal"/>
    <property type="match status" value="1"/>
</dbReference>
<comment type="caution">
    <text evidence="5">The sequence shown here is derived from an EMBL/GenBank/DDBJ whole genome shotgun (WGS) entry which is preliminary data.</text>
</comment>
<protein>
    <recommendedName>
        <fullName evidence="7">SAM-dependent chlorinase/fluorinase</fullName>
    </recommendedName>
</protein>
<dbReference type="Pfam" id="PF20257">
    <property type="entry name" value="SAM_HAT_C"/>
    <property type="match status" value="1"/>
</dbReference>
<dbReference type="PANTHER" id="PTHR35092:SF1">
    <property type="entry name" value="CHLORINASE MJ1651"/>
    <property type="match status" value="1"/>
</dbReference>
<organism evidence="5 6">
    <name type="scientific">Borborobacter arsenicus</name>
    <dbReference type="NCBI Taxonomy" id="1851146"/>
    <lineage>
        <taxon>Bacteria</taxon>
        <taxon>Pseudomonadati</taxon>
        <taxon>Pseudomonadota</taxon>
        <taxon>Alphaproteobacteria</taxon>
        <taxon>Hyphomicrobiales</taxon>
        <taxon>Phyllobacteriaceae</taxon>
        <taxon>Borborobacter</taxon>
    </lineage>
</organism>
<dbReference type="Proteomes" id="UP000281647">
    <property type="component" value="Unassembled WGS sequence"/>
</dbReference>
<name>A0A432V1F9_9HYPH</name>
<evidence type="ECO:0000259" key="3">
    <source>
        <dbReference type="Pfam" id="PF01887"/>
    </source>
</evidence>
<dbReference type="SUPFAM" id="SSF101852">
    <property type="entry name" value="Bacterial fluorinating enzyme, C-terminal domain"/>
    <property type="match status" value="1"/>
</dbReference>
<accession>A0A432V1F9</accession>
<dbReference type="PIRSF" id="PIRSF006779">
    <property type="entry name" value="UCP006779"/>
    <property type="match status" value="1"/>
</dbReference>
<feature type="domain" description="S-adenosyl-l-methionine hydroxide adenosyltransferase N-terminal" evidence="3">
    <location>
        <begin position="2"/>
        <end position="140"/>
    </location>
</feature>
<evidence type="ECO:0008006" key="7">
    <source>
        <dbReference type="Google" id="ProtNLM"/>
    </source>
</evidence>
<evidence type="ECO:0000256" key="1">
    <source>
        <dbReference type="ARBA" id="ARBA00022691"/>
    </source>
</evidence>
<keyword evidence="6" id="KW-1185">Reference proteome</keyword>
<dbReference type="SUPFAM" id="SSF102522">
    <property type="entry name" value="Bacterial fluorinating enzyme, N-terminal domain"/>
    <property type="match status" value="1"/>
</dbReference>
<dbReference type="InterPro" id="IPR046469">
    <property type="entry name" value="SAM_HAT_N"/>
</dbReference>
<dbReference type="EMBL" id="RKST01000028">
    <property type="protein sequence ID" value="RUM95882.1"/>
    <property type="molecule type" value="Genomic_DNA"/>
</dbReference>
<comment type="similarity">
    <text evidence="2">Belongs to the SAM hydrolase / SAM-dependent halogenase family.</text>
</comment>
<evidence type="ECO:0000313" key="5">
    <source>
        <dbReference type="EMBL" id="RUM95882.1"/>
    </source>
</evidence>